<evidence type="ECO:0000313" key="3">
    <source>
        <dbReference type="Proteomes" id="UP001057753"/>
    </source>
</evidence>
<name>A0A9Q4B4J0_SALAG</name>
<dbReference type="AlphaFoldDB" id="A0A9Q4B4J0"/>
<organism evidence="2 3">
    <name type="scientific">Salipaludibacillus agaradhaerens</name>
    <name type="common">Bacillus agaradhaerens</name>
    <dbReference type="NCBI Taxonomy" id="76935"/>
    <lineage>
        <taxon>Bacteria</taxon>
        <taxon>Bacillati</taxon>
        <taxon>Bacillota</taxon>
        <taxon>Bacilli</taxon>
        <taxon>Bacillales</taxon>
        <taxon>Bacillaceae</taxon>
    </lineage>
</organism>
<dbReference type="RefSeq" id="WP_169837695.1">
    <property type="nucleotide sequence ID" value="NZ_JABXYM010000001.1"/>
</dbReference>
<gene>
    <name evidence="2" type="ORF">HXA33_16815</name>
</gene>
<dbReference type="Proteomes" id="UP001057753">
    <property type="component" value="Unassembled WGS sequence"/>
</dbReference>
<reference evidence="2" key="1">
    <citation type="submission" date="2020-06" db="EMBL/GenBank/DDBJ databases">
        <title>Insight into the genomes of haloalkaliphilic bacilli from Kenyan soda lakes.</title>
        <authorList>
            <person name="Mwirichia R."/>
            <person name="Villamizar G.C."/>
            <person name="Poehlein A."/>
            <person name="Mugweru J."/>
            <person name="Kipnyargis A."/>
            <person name="Kiplimo D."/>
            <person name="Orwa P."/>
            <person name="Daniel R."/>
        </authorList>
    </citation>
    <scope>NUCLEOTIDE SEQUENCE</scope>
    <source>
        <strain evidence="2">B1096_S55</strain>
    </source>
</reference>
<accession>A0A9Q4B4J0</accession>
<keyword evidence="1" id="KW-1133">Transmembrane helix</keyword>
<keyword evidence="1" id="KW-0812">Transmembrane</keyword>
<sequence>MLGAYLPHSLSLLVVIFGIIGTSAIVQKVAFLVWAHAFGCDEQPGGIRRTFR</sequence>
<protein>
    <submittedName>
        <fullName evidence="2">Uncharacterized protein</fullName>
    </submittedName>
</protein>
<proteinExistence type="predicted"/>
<comment type="caution">
    <text evidence="2">The sequence shown here is derived from an EMBL/GenBank/DDBJ whole genome shotgun (WGS) entry which is preliminary data.</text>
</comment>
<keyword evidence="1" id="KW-0472">Membrane</keyword>
<feature type="transmembrane region" description="Helical" evidence="1">
    <location>
        <begin position="6"/>
        <end position="26"/>
    </location>
</feature>
<dbReference type="EMBL" id="JABXYM010000001">
    <property type="protein sequence ID" value="MCR6098204.1"/>
    <property type="molecule type" value="Genomic_DNA"/>
</dbReference>
<evidence type="ECO:0000256" key="1">
    <source>
        <dbReference type="SAM" id="Phobius"/>
    </source>
</evidence>
<evidence type="ECO:0000313" key="2">
    <source>
        <dbReference type="EMBL" id="MCR6098204.1"/>
    </source>
</evidence>
<keyword evidence="3" id="KW-1185">Reference proteome</keyword>